<dbReference type="GO" id="GO:0061630">
    <property type="term" value="F:ubiquitin protein ligase activity"/>
    <property type="evidence" value="ECO:0007669"/>
    <property type="project" value="InterPro"/>
</dbReference>
<comment type="caution">
    <text evidence="3">The sequence shown here is derived from an EMBL/GenBank/DDBJ whole genome shotgun (WGS) entry which is preliminary data.</text>
</comment>
<gene>
    <name evidence="3" type="ORF">DPX39_100028400</name>
</gene>
<dbReference type="Gene3D" id="3.30.160.60">
    <property type="entry name" value="Classic Zinc Finger"/>
    <property type="match status" value="1"/>
</dbReference>
<dbReference type="InterPro" id="IPR029071">
    <property type="entry name" value="Ubiquitin-like_domsf"/>
</dbReference>
<feature type="region of interest" description="Disordered" evidence="1">
    <location>
        <begin position="244"/>
        <end position="264"/>
    </location>
</feature>
<dbReference type="InterPro" id="IPR000626">
    <property type="entry name" value="Ubiquitin-like_dom"/>
</dbReference>
<dbReference type="AlphaFoldDB" id="A0A3L6KYJ5"/>
<evidence type="ECO:0000259" key="2">
    <source>
        <dbReference type="PROSITE" id="PS50053"/>
    </source>
</evidence>
<name>A0A3L6KYJ5_9TRYP</name>
<protein>
    <submittedName>
        <fullName evidence="3">Ubiquitin family</fullName>
    </submittedName>
</protein>
<dbReference type="Proteomes" id="UP000266743">
    <property type="component" value="Chromosome 10"/>
</dbReference>
<feature type="compositionally biased region" description="Polar residues" evidence="1">
    <location>
        <begin position="728"/>
        <end position="739"/>
    </location>
</feature>
<evidence type="ECO:0000313" key="3">
    <source>
        <dbReference type="EMBL" id="RHW69419.1"/>
    </source>
</evidence>
<dbReference type="PROSITE" id="PS50053">
    <property type="entry name" value="UBIQUITIN_2"/>
    <property type="match status" value="1"/>
</dbReference>
<dbReference type="PANTHER" id="PTHR13513:SF9">
    <property type="entry name" value="E3 UBIQUITIN-PROTEIN LIGASE UBR7-RELATED"/>
    <property type="match status" value="1"/>
</dbReference>
<sequence length="784" mass="85950">MSSREPTAANVEATEVCVVVSHAARKFQITLPAATATVGDIKNRIEQSTGVPVERQRLLFGAHTLKQYRNGDIENVRLIDIVVKPSGRANEKGIKAPAGTNDNPKEGRDDNSSSGNGTVTLTSGSVITLPVMLLGTAASAPHVDEEVTAQLHRLVTTTLEHDSRWFRCSYGKGYARQTAFVCRTCVDSGAADPSHAICYACAEVCHTGHDVEEWGVRYFMRCDCCTPVCWRDIKVNGSKEEWDKKAVNDHSSEGNRGQGDENSKMSRGVLPLIRKAEETRQLKRCCFILDSETSEPPVSREAVPLNGRNIYPRSSHAWCFCCCEDDYPPDGTNESAGVVCMLCATCFWSAHITRLHTGMLNRLPCHGNLVEGDVVAFYCETCKGVVCGPCRLRCHADHEVQKDVVVAPYEQHGKGAVANSGDHTFKCECGCFSSDKSAGDDGLNDRNASLLPPNTAVDIMNSDSLIGFICAYCMQEHPWLADRDYRYCYGGKLPDPVPKEQHKPIVSCNFPPDAECPDDRYPFHGMLFSVDAFTEKMTCKCAPCRQAYERFAPRTTTTAQDEMAVELHEACDHCGRNIRDENAFMCQTCELCCGKAFFVCRRCNSLRLGLSLPTPSSTNDESVHGNTQEGSTVSSTEQEDEPASWDHPSDHVFLEDTCENLFNLCGMCVAHHLGPQAEDLSSMDAESIAGTVMTVLQRTFGEAPLTFDPKDIAQHHQLLQQQKKKPNASANTQSSSNERTGPRVSPASIAKGCKRPRIEESEDDSDVRNGVSSGSGAHDGDDQI</sequence>
<reference evidence="3 4" key="1">
    <citation type="submission" date="2018-09" db="EMBL/GenBank/DDBJ databases">
        <title>whole genome sequence of T. equiperdum IVM-t1 strain.</title>
        <authorList>
            <person name="Suganuma K."/>
        </authorList>
    </citation>
    <scope>NUCLEOTIDE SEQUENCE [LARGE SCALE GENOMIC DNA]</scope>
    <source>
        <strain evidence="3 4">IVM-t1</strain>
    </source>
</reference>
<proteinExistence type="predicted"/>
<dbReference type="SUPFAM" id="SSF54236">
    <property type="entry name" value="Ubiquitin-like"/>
    <property type="match status" value="1"/>
</dbReference>
<evidence type="ECO:0000256" key="1">
    <source>
        <dbReference type="SAM" id="MobiDB-lite"/>
    </source>
</evidence>
<feature type="domain" description="Ubiquitin-like" evidence="2">
    <location>
        <begin position="35"/>
        <end position="67"/>
    </location>
</feature>
<dbReference type="CDD" id="cd19677">
    <property type="entry name" value="UBR-box_UBR7"/>
    <property type="match status" value="1"/>
</dbReference>
<dbReference type="GO" id="GO:0005737">
    <property type="term" value="C:cytoplasm"/>
    <property type="evidence" value="ECO:0007669"/>
    <property type="project" value="TreeGrafter"/>
</dbReference>
<evidence type="ECO:0000313" key="4">
    <source>
        <dbReference type="Proteomes" id="UP000266743"/>
    </source>
</evidence>
<feature type="compositionally biased region" description="Polar residues" evidence="1">
    <location>
        <begin position="614"/>
        <end position="636"/>
    </location>
</feature>
<feature type="region of interest" description="Disordered" evidence="1">
    <location>
        <begin position="90"/>
        <end position="119"/>
    </location>
</feature>
<dbReference type="EMBL" id="QSBY01000010">
    <property type="protein sequence ID" value="RHW69419.1"/>
    <property type="molecule type" value="Genomic_DNA"/>
</dbReference>
<dbReference type="InterPro" id="IPR047506">
    <property type="entry name" value="UBR7-like_UBR-box"/>
</dbReference>
<dbReference type="PANTHER" id="PTHR13513">
    <property type="entry name" value="E3 UBIQUITIN-PROTEIN LIGASE UBR7"/>
    <property type="match status" value="1"/>
</dbReference>
<accession>A0A3L6KYJ5</accession>
<dbReference type="GO" id="GO:0008270">
    <property type="term" value="F:zinc ion binding"/>
    <property type="evidence" value="ECO:0007669"/>
    <property type="project" value="InterPro"/>
</dbReference>
<organism evidence="3 4">
    <name type="scientific">Trypanosoma brucei equiperdum</name>
    <dbReference type="NCBI Taxonomy" id="630700"/>
    <lineage>
        <taxon>Eukaryota</taxon>
        <taxon>Discoba</taxon>
        <taxon>Euglenozoa</taxon>
        <taxon>Kinetoplastea</taxon>
        <taxon>Metakinetoplastina</taxon>
        <taxon>Trypanosomatida</taxon>
        <taxon>Trypanosomatidae</taxon>
        <taxon>Trypanosoma</taxon>
    </lineage>
</organism>
<dbReference type="InterPro" id="IPR040204">
    <property type="entry name" value="UBR7"/>
</dbReference>
<feature type="region of interest" description="Disordered" evidence="1">
    <location>
        <begin position="614"/>
        <end position="648"/>
    </location>
</feature>
<feature type="region of interest" description="Disordered" evidence="1">
    <location>
        <begin position="716"/>
        <end position="784"/>
    </location>
</feature>
<dbReference type="Gene3D" id="3.10.20.90">
    <property type="entry name" value="Phosphatidylinositol 3-kinase Catalytic Subunit, Chain A, domain 1"/>
    <property type="match status" value="1"/>
</dbReference>